<proteinExistence type="predicted"/>
<accession>A0A9X4RXB0</accession>
<evidence type="ECO:0000259" key="1">
    <source>
        <dbReference type="Pfam" id="PF03235"/>
    </source>
</evidence>
<dbReference type="EMBL" id="JANCMU010000002">
    <property type="protein sequence ID" value="MDG4946034.1"/>
    <property type="molecule type" value="Genomic_DNA"/>
</dbReference>
<reference evidence="3" key="1">
    <citation type="submission" date="2022-07" db="EMBL/GenBank/DDBJ databases">
        <title>Description and genome-wide analysis of Profundicola chukchiensis gen. nov., sp. nov., marine bacteria isolated from bottom sediments of the Chukchi Sea.</title>
        <authorList>
            <person name="Romanenko L."/>
            <person name="Otstavnykh N."/>
            <person name="Kurilenko V."/>
            <person name="Eremeev V."/>
            <person name="Velansky P."/>
            <person name="Mikhailov V."/>
            <person name="Isaeva M."/>
        </authorList>
    </citation>
    <scope>NUCLEOTIDE SEQUENCE</scope>
    <source>
        <strain evidence="3">KMM 9713</strain>
    </source>
</reference>
<dbReference type="Proteomes" id="UP001152599">
    <property type="component" value="Unassembled WGS sequence"/>
</dbReference>
<organism evidence="3 4">
    <name type="scientific">Profundicola chukchiensis</name>
    <dbReference type="NCBI Taxonomy" id="2961959"/>
    <lineage>
        <taxon>Bacteria</taxon>
        <taxon>Pseudomonadati</taxon>
        <taxon>Bacteroidota</taxon>
        <taxon>Flavobacteriia</taxon>
        <taxon>Flavobacteriales</taxon>
        <taxon>Weeksellaceae</taxon>
        <taxon>Profundicola</taxon>
    </lineage>
</organism>
<name>A0A9X4RXB0_9FLAO</name>
<dbReference type="Pfam" id="PF25202">
    <property type="entry name" value="DUF7834"/>
    <property type="match status" value="1"/>
</dbReference>
<dbReference type="PANTHER" id="PTHR35149:SF2">
    <property type="entry name" value="DUF262 DOMAIN-CONTAINING PROTEIN"/>
    <property type="match status" value="1"/>
</dbReference>
<dbReference type="PANTHER" id="PTHR35149">
    <property type="entry name" value="SLL5132 PROTEIN"/>
    <property type="match status" value="1"/>
</dbReference>
<sequence>MRREVLETNSIPDTKEKELREIQPEIITVQQLVETQRFVIPPYQRPYKWSSKNVNQLLDDILFFKTKPAYRLGTIVYHLDEDNMLNIVDGQQRTITLLLIGLAIQNNEILQEKLKKAKISTPKLSVTSTLSFQDPQSKENIRDNYFEIERRINDFDEDTVQFFYERCEMVKVVLYDISEAFQFFDSQNARGVDLFPHDLLKAFHLREMLDSSTESERIATVNDWENMELDALKKTFSHYLFRIRNWSNAKSARKFSKDDVDVFKGISPEVKEPFPFASIYRISHFYIEGYNQDFNRKIDGKMMPYPFQLDQIVINGKRFFEMIQHYVKVINKLKFSSKDDTIAQEILTTLDTYSGKDRTGDKYIRNLFDCALAYYVDKFGMVEMERAVEKIFIWSYSLRLTMHSVQLASMDNHALAHPFIFKTIKDALKPSDFLNIKLHPLQEAELVNSDKTKALKDLFIKMKFIYE</sequence>
<dbReference type="InterPro" id="IPR004919">
    <property type="entry name" value="GmrSD_N"/>
</dbReference>
<feature type="domain" description="DUF7834" evidence="2">
    <location>
        <begin position="217"/>
        <end position="450"/>
    </location>
</feature>
<dbReference type="Pfam" id="PF03235">
    <property type="entry name" value="GmrSD_N"/>
    <property type="match status" value="1"/>
</dbReference>
<protein>
    <submittedName>
        <fullName evidence="3">DUF262 domain-containing protein</fullName>
    </submittedName>
</protein>
<evidence type="ECO:0000313" key="3">
    <source>
        <dbReference type="EMBL" id="MDG4946034.1"/>
    </source>
</evidence>
<evidence type="ECO:0000259" key="2">
    <source>
        <dbReference type="Pfam" id="PF25202"/>
    </source>
</evidence>
<dbReference type="InterPro" id="IPR057156">
    <property type="entry name" value="DUF7834"/>
</dbReference>
<feature type="domain" description="GmrSD restriction endonucleases N-terminal" evidence="1">
    <location>
        <begin position="31"/>
        <end position="204"/>
    </location>
</feature>
<evidence type="ECO:0000313" key="4">
    <source>
        <dbReference type="Proteomes" id="UP001152599"/>
    </source>
</evidence>
<gene>
    <name evidence="3" type="ORF">NMK71_06380</name>
</gene>
<dbReference type="AlphaFoldDB" id="A0A9X4RXB0"/>
<dbReference type="RefSeq" id="WP_304420538.1">
    <property type="nucleotide sequence ID" value="NZ_JANCMU010000002.1"/>
</dbReference>
<keyword evidence="4" id="KW-1185">Reference proteome</keyword>
<comment type="caution">
    <text evidence="3">The sequence shown here is derived from an EMBL/GenBank/DDBJ whole genome shotgun (WGS) entry which is preliminary data.</text>
</comment>